<accession>A0ABP9DX74</accession>
<name>A0ABP9DX74_9GAMM</name>
<evidence type="ECO:0000256" key="7">
    <source>
        <dbReference type="SAM" id="SignalP"/>
    </source>
</evidence>
<keyword evidence="7" id="KW-0732">Signal</keyword>
<feature type="active site" description="Charge relay system" evidence="5">
    <location>
        <position position="184"/>
    </location>
</feature>
<dbReference type="InterPro" id="IPR050131">
    <property type="entry name" value="Peptidase_S8_subtilisin-like"/>
</dbReference>
<keyword evidence="2 5" id="KW-0645">Protease</keyword>
<comment type="similarity">
    <text evidence="1 5 6">Belongs to the peptidase S8 family.</text>
</comment>
<reference evidence="10" key="1">
    <citation type="journal article" date="2019" name="Int. J. Syst. Evol. Microbiol.">
        <title>The Global Catalogue of Microorganisms (GCM) 10K type strain sequencing project: providing services to taxonomists for standard genome sequencing and annotation.</title>
        <authorList>
            <consortium name="The Broad Institute Genomics Platform"/>
            <consortium name="The Broad Institute Genome Sequencing Center for Infectious Disease"/>
            <person name="Wu L."/>
            <person name="Ma J."/>
        </authorList>
    </citation>
    <scope>NUCLEOTIDE SEQUENCE [LARGE SCALE GENOMIC DNA]</scope>
    <source>
        <strain evidence="10">JCM 18392</strain>
    </source>
</reference>
<evidence type="ECO:0000313" key="10">
    <source>
        <dbReference type="Proteomes" id="UP001501323"/>
    </source>
</evidence>
<feature type="signal peptide" evidence="7">
    <location>
        <begin position="1"/>
        <end position="23"/>
    </location>
</feature>
<protein>
    <submittedName>
        <fullName evidence="9">S8 family serine peptidase</fullName>
    </submittedName>
</protein>
<dbReference type="Pfam" id="PF00082">
    <property type="entry name" value="Peptidase_S8"/>
    <property type="match status" value="1"/>
</dbReference>
<dbReference type="SUPFAM" id="SSF52743">
    <property type="entry name" value="Subtilisin-like"/>
    <property type="match status" value="1"/>
</dbReference>
<keyword evidence="3 5" id="KW-0378">Hydrolase</keyword>
<organism evidence="9 10">
    <name type="scientific">Luteimonas vadosa</name>
    <dbReference type="NCBI Taxonomy" id="1165507"/>
    <lineage>
        <taxon>Bacteria</taxon>
        <taxon>Pseudomonadati</taxon>
        <taxon>Pseudomonadota</taxon>
        <taxon>Gammaproteobacteria</taxon>
        <taxon>Lysobacterales</taxon>
        <taxon>Lysobacteraceae</taxon>
        <taxon>Luteimonas</taxon>
    </lineage>
</organism>
<evidence type="ECO:0000256" key="4">
    <source>
        <dbReference type="ARBA" id="ARBA00022825"/>
    </source>
</evidence>
<dbReference type="InterPro" id="IPR015500">
    <property type="entry name" value="Peptidase_S8_subtilisin-rel"/>
</dbReference>
<keyword evidence="10" id="KW-1185">Reference proteome</keyword>
<comment type="caution">
    <text evidence="9">The sequence shown here is derived from an EMBL/GenBank/DDBJ whole genome shotgun (WGS) entry which is preliminary data.</text>
</comment>
<sequence>MNNLSRAILMALGAFGFVASAQAGTYVVTANGQSFDNKLAHKVEAAGGVITARLPQIGVVIVEVPDSDKDFERRASRIPGIRSAVADFEMQFELPEPQYSMAAHFANPPNSGDDDFWFDFQWGHAAIDAAGAWNQGYRGAGATVAVLDSGVYCAHADISPNLNAALSKSFVAGEGYCNTSGSTHGTHTMGTIGAADNATGPIGVAPEAELIAVKVLSASSGSGSFAGIIQGIVYAADAGADVINMSLGVRGGLPVNGKGANGVAELVNATKRAAQYARKQNALIVASAGNDGRDLDHDSGVEICDADGCYRANLRSFPSELPGVLSISATAPIGWALDFNTNLDRLASYSNYGKSAIAFGGPGGDFSYPGNEACTIKGITVPCWAFDMVLSTTRTGFVGWSAGTSMAAPHVSGVAALVIGKHGGEMAPSAVEGILRASADQTGKAGNDITVGKGRVNASKAVAID</sequence>
<proteinExistence type="inferred from homology"/>
<evidence type="ECO:0000256" key="3">
    <source>
        <dbReference type="ARBA" id="ARBA00022801"/>
    </source>
</evidence>
<gene>
    <name evidence="9" type="ORF">GCM10023332_09120</name>
</gene>
<evidence type="ECO:0000259" key="8">
    <source>
        <dbReference type="Pfam" id="PF00082"/>
    </source>
</evidence>
<dbReference type="PROSITE" id="PS51892">
    <property type="entry name" value="SUBTILASE"/>
    <property type="match status" value="1"/>
</dbReference>
<feature type="domain" description="Peptidase S8/S53" evidence="8">
    <location>
        <begin position="139"/>
        <end position="454"/>
    </location>
</feature>
<feature type="chain" id="PRO_5045943387" evidence="7">
    <location>
        <begin position="24"/>
        <end position="465"/>
    </location>
</feature>
<keyword evidence="4 5" id="KW-0720">Serine protease</keyword>
<evidence type="ECO:0000256" key="2">
    <source>
        <dbReference type="ARBA" id="ARBA00022670"/>
    </source>
</evidence>
<evidence type="ECO:0000256" key="5">
    <source>
        <dbReference type="PROSITE-ProRule" id="PRU01240"/>
    </source>
</evidence>
<dbReference type="InterPro" id="IPR023828">
    <property type="entry name" value="Peptidase_S8_Ser-AS"/>
</dbReference>
<feature type="active site" description="Charge relay system" evidence="5">
    <location>
        <position position="148"/>
    </location>
</feature>
<evidence type="ECO:0000256" key="1">
    <source>
        <dbReference type="ARBA" id="ARBA00011073"/>
    </source>
</evidence>
<dbReference type="RefSeq" id="WP_345294301.1">
    <property type="nucleotide sequence ID" value="NZ_BAABJY010000001.1"/>
</dbReference>
<dbReference type="EMBL" id="BAABJY010000001">
    <property type="protein sequence ID" value="GAA4859371.1"/>
    <property type="molecule type" value="Genomic_DNA"/>
</dbReference>
<dbReference type="InterPro" id="IPR000209">
    <property type="entry name" value="Peptidase_S8/S53_dom"/>
</dbReference>
<evidence type="ECO:0000313" key="9">
    <source>
        <dbReference type="EMBL" id="GAA4859371.1"/>
    </source>
</evidence>
<dbReference type="PRINTS" id="PR00723">
    <property type="entry name" value="SUBTILISIN"/>
</dbReference>
<dbReference type="PROSITE" id="PS00138">
    <property type="entry name" value="SUBTILASE_SER"/>
    <property type="match status" value="1"/>
</dbReference>
<evidence type="ECO:0000256" key="6">
    <source>
        <dbReference type="RuleBase" id="RU003355"/>
    </source>
</evidence>
<dbReference type="InterPro" id="IPR036852">
    <property type="entry name" value="Peptidase_S8/S53_dom_sf"/>
</dbReference>
<dbReference type="Proteomes" id="UP001501323">
    <property type="component" value="Unassembled WGS sequence"/>
</dbReference>
<feature type="active site" description="Charge relay system" evidence="5">
    <location>
        <position position="405"/>
    </location>
</feature>
<dbReference type="InterPro" id="IPR023827">
    <property type="entry name" value="Peptidase_S8_Asp-AS"/>
</dbReference>
<dbReference type="PANTHER" id="PTHR43806">
    <property type="entry name" value="PEPTIDASE S8"/>
    <property type="match status" value="1"/>
</dbReference>
<dbReference type="Gene3D" id="3.40.50.200">
    <property type="entry name" value="Peptidase S8/S53 domain"/>
    <property type="match status" value="1"/>
</dbReference>
<dbReference type="PANTHER" id="PTHR43806:SF11">
    <property type="entry name" value="CEREVISIN-RELATED"/>
    <property type="match status" value="1"/>
</dbReference>
<dbReference type="PROSITE" id="PS00136">
    <property type="entry name" value="SUBTILASE_ASP"/>
    <property type="match status" value="1"/>
</dbReference>